<dbReference type="EMBL" id="JBHSQJ010000035">
    <property type="protein sequence ID" value="MFC5907581.1"/>
    <property type="molecule type" value="Genomic_DNA"/>
</dbReference>
<dbReference type="PROSITE" id="PS51257">
    <property type="entry name" value="PROKAR_LIPOPROTEIN"/>
    <property type="match status" value="1"/>
</dbReference>
<sequence>MSWIRRCTRVLDWSAPGLAALGGCLTGVAVPWHASAGSWGARRSPHAPPPGHPERPAGHIPPTRTERALWAAARR</sequence>
<comment type="caution">
    <text evidence="2">The sequence shown here is derived from an EMBL/GenBank/DDBJ whole genome shotgun (WGS) entry which is preliminary data.</text>
</comment>
<proteinExistence type="predicted"/>
<keyword evidence="3" id="KW-1185">Reference proteome</keyword>
<protein>
    <submittedName>
        <fullName evidence="2">DUF6059 family protein</fullName>
    </submittedName>
</protein>
<dbReference type="RefSeq" id="WP_380582147.1">
    <property type="nucleotide sequence ID" value="NZ_JBHSQJ010000035.1"/>
</dbReference>
<evidence type="ECO:0000256" key="1">
    <source>
        <dbReference type="SAM" id="MobiDB-lite"/>
    </source>
</evidence>
<gene>
    <name evidence="2" type="ORF">ACFP3V_10145</name>
</gene>
<evidence type="ECO:0000313" key="3">
    <source>
        <dbReference type="Proteomes" id="UP001596174"/>
    </source>
</evidence>
<feature type="region of interest" description="Disordered" evidence="1">
    <location>
        <begin position="37"/>
        <end position="75"/>
    </location>
</feature>
<evidence type="ECO:0000313" key="2">
    <source>
        <dbReference type="EMBL" id="MFC5907581.1"/>
    </source>
</evidence>
<reference evidence="3" key="1">
    <citation type="journal article" date="2019" name="Int. J. Syst. Evol. Microbiol.">
        <title>The Global Catalogue of Microorganisms (GCM) 10K type strain sequencing project: providing services to taxonomists for standard genome sequencing and annotation.</title>
        <authorList>
            <consortium name="The Broad Institute Genomics Platform"/>
            <consortium name="The Broad Institute Genome Sequencing Center for Infectious Disease"/>
            <person name="Wu L."/>
            <person name="Ma J."/>
        </authorList>
    </citation>
    <scope>NUCLEOTIDE SEQUENCE [LARGE SCALE GENOMIC DNA]</scope>
    <source>
        <strain evidence="3">JCM 4816</strain>
    </source>
</reference>
<organism evidence="2 3">
    <name type="scientific">Streptacidiphilus monticola</name>
    <dbReference type="NCBI Taxonomy" id="2161674"/>
    <lineage>
        <taxon>Bacteria</taxon>
        <taxon>Bacillati</taxon>
        <taxon>Actinomycetota</taxon>
        <taxon>Actinomycetes</taxon>
        <taxon>Kitasatosporales</taxon>
        <taxon>Streptomycetaceae</taxon>
        <taxon>Streptacidiphilus</taxon>
    </lineage>
</organism>
<name>A0ABW1G387_9ACTN</name>
<dbReference type="Pfam" id="PF19534">
    <property type="entry name" value="DUF6059"/>
    <property type="match status" value="1"/>
</dbReference>
<dbReference type="Proteomes" id="UP001596174">
    <property type="component" value="Unassembled WGS sequence"/>
</dbReference>
<dbReference type="InterPro" id="IPR045701">
    <property type="entry name" value="DUF6059"/>
</dbReference>
<accession>A0ABW1G387</accession>